<dbReference type="EMBL" id="AP024749">
    <property type="protein sequence ID" value="BCY27202.1"/>
    <property type="molecule type" value="Genomic_DNA"/>
</dbReference>
<dbReference type="RefSeq" id="WP_221258840.1">
    <property type="nucleotide sequence ID" value="NZ_AP024749.1"/>
</dbReference>
<reference evidence="2 3" key="1">
    <citation type="submission" date="2021-06" db="EMBL/GenBank/DDBJ databases">
        <title>Whole genome sequences of Flavobacterium sp. KK2020170 and assembly.</title>
        <authorList>
            <person name="Kitahara K."/>
            <person name="Miyoshi S."/>
            <person name="Uesaka K."/>
        </authorList>
    </citation>
    <scope>NUCLEOTIDE SEQUENCE [LARGE SCALE GENOMIC DNA]</scope>
    <source>
        <strain evidence="2 3">KK2020170</strain>
    </source>
</reference>
<name>A0ABM7S0K8_9FLAO</name>
<accession>A0ABM7S0K8</accession>
<proteinExistence type="predicted"/>
<sequence length="236" mass="27010">MRKIFVLSLVLISIFACTKKETTGNLHLTGNVEGLGQGKLYISKIQDSTLVVLDSITIKGKSNFESFLNIDGPEVLYLFLDRGQTQSIDNSIPFFAEPGEMSINTKLKEFFNAAKITGSKNHELWTEFSKLNQRFTEDNLDLIEKRLQNEINFSQERQDSIDKAYEKLIKRKYLYVVNYAMNHADHEIAPYLAITEIADVNVMYLDSIANKMSPEVSESKYGKILKEHIKEVKNNQ</sequence>
<feature type="domain" description="DUF4369" evidence="1">
    <location>
        <begin position="27"/>
        <end position="125"/>
    </location>
</feature>
<dbReference type="InterPro" id="IPR025380">
    <property type="entry name" value="DUF4369"/>
</dbReference>
<protein>
    <recommendedName>
        <fullName evidence="1">DUF4369 domain-containing protein</fullName>
    </recommendedName>
</protein>
<evidence type="ECO:0000259" key="1">
    <source>
        <dbReference type="Pfam" id="PF14289"/>
    </source>
</evidence>
<organism evidence="2 3">
    <name type="scientific">Flavobacterium okayamense</name>
    <dbReference type="NCBI Taxonomy" id="2830782"/>
    <lineage>
        <taxon>Bacteria</taxon>
        <taxon>Pseudomonadati</taxon>
        <taxon>Bacteroidota</taxon>
        <taxon>Flavobacteriia</taxon>
        <taxon>Flavobacteriales</taxon>
        <taxon>Flavobacteriaceae</taxon>
        <taxon>Flavobacterium</taxon>
    </lineage>
</organism>
<dbReference type="Pfam" id="PF14289">
    <property type="entry name" value="DUF4369"/>
    <property type="match status" value="1"/>
</dbReference>
<keyword evidence="3" id="KW-1185">Reference proteome</keyword>
<evidence type="ECO:0000313" key="2">
    <source>
        <dbReference type="EMBL" id="BCY27202.1"/>
    </source>
</evidence>
<dbReference type="Proteomes" id="UP000825258">
    <property type="component" value="Chromosome"/>
</dbReference>
<gene>
    <name evidence="2" type="ORF">KK2020170_00700</name>
</gene>
<evidence type="ECO:0000313" key="3">
    <source>
        <dbReference type="Proteomes" id="UP000825258"/>
    </source>
</evidence>